<evidence type="ECO:0000313" key="2">
    <source>
        <dbReference type="Proteomes" id="UP000027395"/>
    </source>
</evidence>
<sequence length="146" mass="15809">MLPQPISDDRALSQSLHQALIKRFSDALTPLNQSQLSECSFGFAPSPTGVKTFFIVTPSLLSAETLLVDLDQILERVQTLMIGVGQVAVCIQPQNNPAETPSSSLVCHPSGPHKPPVHGELGEGFHPEYMMCKVFPVNSTIPCLED</sequence>
<name>A0A073CF87_PLAA1</name>
<dbReference type="PATRIC" id="fig|388467.6.peg.1493"/>
<evidence type="ECO:0000313" key="1">
    <source>
        <dbReference type="EMBL" id="KEI66587.1"/>
    </source>
</evidence>
<gene>
    <name evidence="1" type="ORF">A19Y_1561</name>
</gene>
<reference evidence="1 2" key="1">
    <citation type="journal article" date="2014" name="Appl. Environ. Microbiol.">
        <title>Elucidation of insertion elements encoded on plasmids and in vitro construction of shuttle vectors from the toxic cyanobacterium Planktothrix.</title>
        <authorList>
            <person name="Christiansen G."/>
            <person name="Goesmann A."/>
            <person name="Kurmayer R."/>
        </authorList>
    </citation>
    <scope>NUCLEOTIDE SEQUENCE [LARGE SCALE GENOMIC DNA]</scope>
    <source>
        <strain evidence="1 2">NIVA-CYA 126/8</strain>
    </source>
</reference>
<accession>A0A073CF87</accession>
<organism evidence="1 2">
    <name type="scientific">Planktothrix agardhii (strain NIVA-CYA 126/8)</name>
    <dbReference type="NCBI Taxonomy" id="388467"/>
    <lineage>
        <taxon>Bacteria</taxon>
        <taxon>Bacillati</taxon>
        <taxon>Cyanobacteriota</taxon>
        <taxon>Cyanophyceae</taxon>
        <taxon>Oscillatoriophycideae</taxon>
        <taxon>Oscillatoriales</taxon>
        <taxon>Microcoleaceae</taxon>
        <taxon>Planktothrix</taxon>
    </lineage>
</organism>
<dbReference type="EMBL" id="CM002803">
    <property type="protein sequence ID" value="KEI66587.1"/>
    <property type="molecule type" value="Genomic_DNA"/>
</dbReference>
<dbReference type="HOGENOM" id="CLU_1957361_0_0_3"/>
<dbReference type="eggNOG" id="ENOG5032T33">
    <property type="taxonomic scope" value="Bacteria"/>
</dbReference>
<proteinExistence type="predicted"/>
<protein>
    <submittedName>
        <fullName evidence="1">Uncharacterized protein</fullName>
    </submittedName>
</protein>
<keyword evidence="2" id="KW-1185">Reference proteome</keyword>
<dbReference type="Proteomes" id="UP000027395">
    <property type="component" value="Chromosome"/>
</dbReference>
<dbReference type="AlphaFoldDB" id="A0A073CF87"/>
<dbReference type="RefSeq" id="WP_042153379.1">
    <property type="nucleotide sequence ID" value="NZ_CM002803.1"/>
</dbReference>